<dbReference type="eggNOG" id="COG0859">
    <property type="taxonomic scope" value="Bacteria"/>
</dbReference>
<dbReference type="OrthoDB" id="9768048at2"/>
<dbReference type="STRING" id="331678.Cphamn1_0160"/>
<organism evidence="3">
    <name type="scientific">Chlorobium phaeobacteroides (strain BS1)</name>
    <dbReference type="NCBI Taxonomy" id="331678"/>
    <lineage>
        <taxon>Bacteria</taxon>
        <taxon>Pseudomonadati</taxon>
        <taxon>Chlorobiota</taxon>
        <taxon>Chlorobiia</taxon>
        <taxon>Chlorobiales</taxon>
        <taxon>Chlorobiaceae</taxon>
        <taxon>Chlorobium/Pelodictyon group</taxon>
        <taxon>Chlorobium</taxon>
    </lineage>
</organism>
<dbReference type="AlphaFoldDB" id="B3EKF7"/>
<keyword evidence="2 3" id="KW-0808">Transferase</keyword>
<proteinExistence type="predicted"/>
<dbReference type="Gene3D" id="3.40.50.2000">
    <property type="entry name" value="Glycogen Phosphorylase B"/>
    <property type="match status" value="2"/>
</dbReference>
<dbReference type="KEGG" id="cpb:Cphamn1_0160"/>
<protein>
    <submittedName>
        <fullName evidence="3">Glycosyl transferase family 9</fullName>
    </submittedName>
</protein>
<dbReference type="SUPFAM" id="SSF53756">
    <property type="entry name" value="UDP-Glycosyltransferase/glycogen phosphorylase"/>
    <property type="match status" value="1"/>
</dbReference>
<dbReference type="InterPro" id="IPR051199">
    <property type="entry name" value="LPS_LOS_Heptosyltrfase"/>
</dbReference>
<dbReference type="GO" id="GO:0008713">
    <property type="term" value="F:ADP-heptose-lipopolysaccharide heptosyltransferase activity"/>
    <property type="evidence" value="ECO:0007669"/>
    <property type="project" value="TreeGrafter"/>
</dbReference>
<evidence type="ECO:0000256" key="2">
    <source>
        <dbReference type="ARBA" id="ARBA00022679"/>
    </source>
</evidence>
<dbReference type="EMBL" id="CP001101">
    <property type="protein sequence ID" value="ACE03135.1"/>
    <property type="molecule type" value="Genomic_DNA"/>
</dbReference>
<dbReference type="CDD" id="cd03789">
    <property type="entry name" value="GT9_LPS_heptosyltransferase"/>
    <property type="match status" value="1"/>
</dbReference>
<dbReference type="PANTHER" id="PTHR30160:SF1">
    <property type="entry name" value="LIPOPOLYSACCHARIDE 1,2-N-ACETYLGLUCOSAMINETRANSFERASE-RELATED"/>
    <property type="match status" value="1"/>
</dbReference>
<dbReference type="InterPro" id="IPR002201">
    <property type="entry name" value="Glyco_trans_9"/>
</dbReference>
<evidence type="ECO:0000256" key="1">
    <source>
        <dbReference type="ARBA" id="ARBA00022676"/>
    </source>
</evidence>
<sequence length="345" mass="38461">MALRPEKNQEIGKILVIRLSSIGDIVLTTPVLRRLRAAYPDAVIDYCIKPPFASLLNASPYLNTVYTTASPPDGHYDMVVDLQNNLRSRKILKNISCDAVCRYHKMNWKKLLLVRTGLNLFRAPDSVVERYMASIPWNGKGCDGMGCELWLSEDDRGFAASFNAGDEYRLAVCFGANHLTKRYPPLRFASIIELLGRRHRLQFFLLGGTEDVRHAEEIIAALSSGTASSVVNLAGKTSLTRSAAVLESCDAVLSNDTGLMHVASSFGKQLFVLFGSSVAEFGFLPYNAPYSLFEVRNLSCRPCSHIGRDRCPKGHFRCMMDISETSVSEKISDYFKKENLKRDSL</sequence>
<reference evidence="3" key="1">
    <citation type="submission" date="2008-06" db="EMBL/GenBank/DDBJ databases">
        <title>Complete sequence of Chlorobium phaeobacteroides BS1.</title>
        <authorList>
            <consortium name="US DOE Joint Genome Institute"/>
            <person name="Lucas S."/>
            <person name="Copeland A."/>
            <person name="Lapidus A."/>
            <person name="Glavina del Rio T."/>
            <person name="Dalin E."/>
            <person name="Tice H."/>
            <person name="Bruce D."/>
            <person name="Goodwin L."/>
            <person name="Pitluck S."/>
            <person name="Schmutz J."/>
            <person name="Larimer F."/>
            <person name="Land M."/>
            <person name="Hauser L."/>
            <person name="Kyrpides N."/>
            <person name="Ovchinnikova G."/>
            <person name="Li T."/>
            <person name="Liu Z."/>
            <person name="Zhao F."/>
            <person name="Overmann J."/>
            <person name="Bryant D.A."/>
            <person name="Richardson P."/>
        </authorList>
    </citation>
    <scope>NUCLEOTIDE SEQUENCE [LARGE SCALE GENOMIC DNA]</scope>
    <source>
        <strain evidence="3">BS1</strain>
    </source>
</reference>
<accession>B3EKF7</accession>
<dbReference type="CAZy" id="GT9">
    <property type="family name" value="Glycosyltransferase Family 9"/>
</dbReference>
<name>B3EKF7_CHLPB</name>
<gene>
    <name evidence="3" type="ordered locus">Cphamn1_0160</name>
</gene>
<dbReference type="Pfam" id="PF01075">
    <property type="entry name" value="Glyco_transf_9"/>
    <property type="match status" value="1"/>
</dbReference>
<evidence type="ECO:0000313" key="3">
    <source>
        <dbReference type="EMBL" id="ACE03135.1"/>
    </source>
</evidence>
<dbReference type="GO" id="GO:0005829">
    <property type="term" value="C:cytosol"/>
    <property type="evidence" value="ECO:0007669"/>
    <property type="project" value="TreeGrafter"/>
</dbReference>
<dbReference type="GO" id="GO:0009244">
    <property type="term" value="P:lipopolysaccharide core region biosynthetic process"/>
    <property type="evidence" value="ECO:0007669"/>
    <property type="project" value="TreeGrafter"/>
</dbReference>
<dbReference type="PANTHER" id="PTHR30160">
    <property type="entry name" value="TETRAACYLDISACCHARIDE 4'-KINASE-RELATED"/>
    <property type="match status" value="1"/>
</dbReference>
<keyword evidence="1" id="KW-0328">Glycosyltransferase</keyword>
<dbReference type="HOGENOM" id="CLU_038371_3_0_10"/>